<dbReference type="SUPFAM" id="SSF51735">
    <property type="entry name" value="NAD(P)-binding Rossmann-fold domains"/>
    <property type="match status" value="1"/>
</dbReference>
<proteinExistence type="inferred from homology"/>
<protein>
    <recommendedName>
        <fullName evidence="2 3">Pyrroline-5-carboxylate reductase</fullName>
        <shortName evidence="2">P5C reductase</shortName>
        <shortName evidence="2">P5CR</shortName>
        <ecNumber evidence="2 3">1.5.1.2</ecNumber>
    </recommendedName>
    <alternativeName>
        <fullName evidence="2">PCA reductase</fullName>
    </alternativeName>
</protein>
<keyword evidence="8" id="KW-1185">Reference proteome</keyword>
<dbReference type="HAMAP" id="MF_01925">
    <property type="entry name" value="P5C_reductase"/>
    <property type="match status" value="1"/>
</dbReference>
<comment type="similarity">
    <text evidence="1 2 4">Belongs to the pyrroline-5-carboxylate reductase family.</text>
</comment>
<keyword evidence="2 4" id="KW-0028">Amino-acid biosynthesis</keyword>
<comment type="pathway">
    <text evidence="2 4">Amino-acid biosynthesis; L-proline biosynthesis; L-proline from L-glutamate 5-semialdehyde: step 1/1.</text>
</comment>
<dbReference type="Gene3D" id="1.10.3730.10">
    <property type="entry name" value="ProC C-terminal domain-like"/>
    <property type="match status" value="1"/>
</dbReference>
<dbReference type="RefSeq" id="WP_290400966.1">
    <property type="nucleotide sequence ID" value="NZ_JAUHLN010000003.1"/>
</dbReference>
<accession>A0ABT8E9T0</accession>
<keyword evidence="2 4" id="KW-0521">NADP</keyword>
<name>A0ABT8E9T0_9BACL</name>
<evidence type="ECO:0000313" key="7">
    <source>
        <dbReference type="EMBL" id="MDN4074663.1"/>
    </source>
</evidence>
<dbReference type="SUPFAM" id="SSF48179">
    <property type="entry name" value="6-phosphogluconate dehydrogenase C-terminal domain-like"/>
    <property type="match status" value="1"/>
</dbReference>
<keyword evidence="2 4" id="KW-0560">Oxidoreductase</keyword>
<dbReference type="GO" id="GO:0004735">
    <property type="term" value="F:pyrroline-5-carboxylate reductase activity"/>
    <property type="evidence" value="ECO:0007669"/>
    <property type="project" value="UniProtKB-EC"/>
</dbReference>
<dbReference type="NCBIfam" id="TIGR00112">
    <property type="entry name" value="proC"/>
    <property type="match status" value="1"/>
</dbReference>
<evidence type="ECO:0000256" key="3">
    <source>
        <dbReference type="NCBIfam" id="TIGR00112"/>
    </source>
</evidence>
<dbReference type="Pfam" id="PF03807">
    <property type="entry name" value="F420_oxidored"/>
    <property type="match status" value="1"/>
</dbReference>
<evidence type="ECO:0000259" key="5">
    <source>
        <dbReference type="Pfam" id="PF03807"/>
    </source>
</evidence>
<dbReference type="PANTHER" id="PTHR11645:SF49">
    <property type="entry name" value="PYRROLINE-5-CARBOXYLATE REDUCTASE 1"/>
    <property type="match status" value="1"/>
</dbReference>
<comment type="function">
    <text evidence="2">Catalyzes the reduction of 1-pyrroline-5-carboxylate (PCA) to L-proline.</text>
</comment>
<keyword evidence="2 4" id="KW-0641">Proline biosynthesis</keyword>
<dbReference type="InterPro" id="IPR053790">
    <property type="entry name" value="P5CR-like_CS"/>
</dbReference>
<dbReference type="Pfam" id="PF14748">
    <property type="entry name" value="P5CR_dimer"/>
    <property type="match status" value="1"/>
</dbReference>
<sequence length="282" mass="29911">MAVNKKIAFIGAGSMAEAMISGLITNKLAVPGQIIAANRMNTNRLLELKERYGIDIAASASDAVRKAEILILAMKPKDAEDALYAIRDSIGEQHLIISVLAGISTDHISCLLQSDAPVIRAMPNTSAAIGYSATGLAAGKYAEDHDLKQAEELFNCIGTTTCLKEESLHAVTGLAGSGPAYVYYLVEAMHQAASSLDLSESEARDLIAQTLLGAAHMLKMSGDHPRLLRQKVTSPGGTTEAGIQMLDQFQVKEAIESCVKRAAQRSEELGSLYTPPSAEGIV</sequence>
<dbReference type="PROSITE" id="PS00521">
    <property type="entry name" value="P5CR"/>
    <property type="match status" value="1"/>
</dbReference>
<comment type="caution">
    <text evidence="7">The sequence shown here is derived from an EMBL/GenBank/DDBJ whole genome shotgun (WGS) entry which is preliminary data.</text>
</comment>
<evidence type="ECO:0000313" key="8">
    <source>
        <dbReference type="Proteomes" id="UP001168694"/>
    </source>
</evidence>
<dbReference type="Proteomes" id="UP001168694">
    <property type="component" value="Unassembled WGS sequence"/>
</dbReference>
<dbReference type="InterPro" id="IPR029036">
    <property type="entry name" value="P5CR_dimer"/>
</dbReference>
<gene>
    <name evidence="2 7" type="primary">proC</name>
    <name evidence="7" type="ORF">QYF49_16900</name>
</gene>
<evidence type="ECO:0000256" key="1">
    <source>
        <dbReference type="ARBA" id="ARBA00005525"/>
    </source>
</evidence>
<dbReference type="InterPro" id="IPR028939">
    <property type="entry name" value="P5C_Rdtase_cat_N"/>
</dbReference>
<evidence type="ECO:0000256" key="4">
    <source>
        <dbReference type="RuleBase" id="RU003903"/>
    </source>
</evidence>
<evidence type="ECO:0000256" key="2">
    <source>
        <dbReference type="HAMAP-Rule" id="MF_01925"/>
    </source>
</evidence>
<comment type="catalytic activity">
    <reaction evidence="2 4">
        <text>L-proline + NADP(+) = (S)-1-pyrroline-5-carboxylate + NADPH + 2 H(+)</text>
        <dbReference type="Rhea" id="RHEA:14109"/>
        <dbReference type="ChEBI" id="CHEBI:15378"/>
        <dbReference type="ChEBI" id="CHEBI:17388"/>
        <dbReference type="ChEBI" id="CHEBI:57783"/>
        <dbReference type="ChEBI" id="CHEBI:58349"/>
        <dbReference type="ChEBI" id="CHEBI:60039"/>
        <dbReference type="EC" id="1.5.1.2"/>
    </reaction>
</comment>
<feature type="domain" description="Pyrroline-5-carboxylate reductase catalytic N-terminal" evidence="5">
    <location>
        <begin position="6"/>
        <end position="102"/>
    </location>
</feature>
<dbReference type="InterPro" id="IPR036291">
    <property type="entry name" value="NAD(P)-bd_dom_sf"/>
</dbReference>
<dbReference type="PANTHER" id="PTHR11645">
    <property type="entry name" value="PYRROLINE-5-CARBOXYLATE REDUCTASE"/>
    <property type="match status" value="1"/>
</dbReference>
<keyword evidence="2" id="KW-0963">Cytoplasm</keyword>
<feature type="domain" description="Pyrroline-5-carboxylate reductase dimerisation" evidence="6">
    <location>
        <begin position="165"/>
        <end position="269"/>
    </location>
</feature>
<reference evidence="7" key="1">
    <citation type="submission" date="2023-06" db="EMBL/GenBank/DDBJ databases">
        <title>Draft Genome Sequences of Representative Paenibacillus Polymyxa, Bacillus cereus, Fictibacillus sp., and Brevibacillus agri Strains Isolated from Amazonian Dark Earth.</title>
        <authorList>
            <person name="Pellegrinetti T.A."/>
            <person name="Cunha I.C.M."/>
            <person name="Chaves M.G."/>
            <person name="Freitas A.S."/>
            <person name="Silva A.V.R."/>
            <person name="Tsai S.M."/>
            <person name="Mendes L.W."/>
        </authorList>
    </citation>
    <scope>NUCLEOTIDE SEQUENCE</scope>
    <source>
        <strain evidence="7">CENA-BCM004</strain>
    </source>
</reference>
<dbReference type="EMBL" id="JAUHLN010000003">
    <property type="protein sequence ID" value="MDN4074663.1"/>
    <property type="molecule type" value="Genomic_DNA"/>
</dbReference>
<dbReference type="InterPro" id="IPR008927">
    <property type="entry name" value="6-PGluconate_DH-like_C_sf"/>
</dbReference>
<comment type="catalytic activity">
    <reaction evidence="2">
        <text>L-proline + NAD(+) = (S)-1-pyrroline-5-carboxylate + NADH + 2 H(+)</text>
        <dbReference type="Rhea" id="RHEA:14105"/>
        <dbReference type="ChEBI" id="CHEBI:15378"/>
        <dbReference type="ChEBI" id="CHEBI:17388"/>
        <dbReference type="ChEBI" id="CHEBI:57540"/>
        <dbReference type="ChEBI" id="CHEBI:57945"/>
        <dbReference type="ChEBI" id="CHEBI:60039"/>
        <dbReference type="EC" id="1.5.1.2"/>
    </reaction>
</comment>
<dbReference type="EC" id="1.5.1.2" evidence="2 3"/>
<comment type="subcellular location">
    <subcellularLocation>
        <location evidence="2">Cytoplasm</location>
    </subcellularLocation>
</comment>
<organism evidence="7 8">
    <name type="scientific">Fictibacillus terranigra</name>
    <dbReference type="NCBI Taxonomy" id="3058424"/>
    <lineage>
        <taxon>Bacteria</taxon>
        <taxon>Bacillati</taxon>
        <taxon>Bacillota</taxon>
        <taxon>Bacilli</taxon>
        <taxon>Bacillales</taxon>
        <taxon>Fictibacillaceae</taxon>
        <taxon>Fictibacillus</taxon>
    </lineage>
</organism>
<evidence type="ECO:0000259" key="6">
    <source>
        <dbReference type="Pfam" id="PF14748"/>
    </source>
</evidence>
<dbReference type="InterPro" id="IPR000304">
    <property type="entry name" value="Pyrroline-COOH_reductase"/>
</dbReference>
<dbReference type="Gene3D" id="3.40.50.720">
    <property type="entry name" value="NAD(P)-binding Rossmann-like Domain"/>
    <property type="match status" value="1"/>
</dbReference>
<dbReference type="PIRSF" id="PIRSF000193">
    <property type="entry name" value="Pyrrol-5-carb_rd"/>
    <property type="match status" value="1"/>
</dbReference>